<keyword evidence="5" id="KW-0964">Secreted</keyword>
<dbReference type="GO" id="GO:0005576">
    <property type="term" value="C:extracellular region"/>
    <property type="evidence" value="ECO:0007669"/>
    <property type="project" value="UniProtKB-SubCell"/>
</dbReference>
<dbReference type="NCBIfam" id="NF009400">
    <property type="entry name" value="PRK12765.1"/>
    <property type="match status" value="1"/>
</dbReference>
<sequence>MASSSLSSLGLGSDGVLSYDVIDQLKEVDKTAQITPIDTKITSNSTKQTDLSTLTSLASTLKASTSALSDEISYLQRTTTVSNDAISVSVDGGTNIQDFKINVSQLAQQDIYQSNAYAATTSTFASAEDTISIEFDGTTYDFSVSSATTLSDLTDMINDKMDGKVTASLLNVGGSNPYKLVLKSDEMGADNAITIQAGTAADALGLTNIQQAKDAQFTYNGVSITRSSNTIDDLMVGVTLTLNEAQESTESTQVSITQDWSDVKEQLNNLVSAYNNLMSNLTSATSYDSSTETAGVFQGVTQLTTLSASLRKDLLALDEEGRSLMDYGISLNSSGSLEFDEDTFNEKVTSNPEDIQDYFSGSTSYGTTTFQGTSVASDALNITYGDLTINDIGIRFSTTAGATAEENALALQNAINAAGISGVTASVDTNNAIVLKSTVGEDIAITGNSTALTSLGLKATTTYGTSTTSVGIFSSLNDLLKTYTDSSTGILSIYAESLTTEETSLTEQRAKLVENLDTKYETMAKKFAAYDTLISKLTSSFQSLSYLINADSDD</sequence>
<reference evidence="9" key="1">
    <citation type="submission" date="2009-11" db="EMBL/GenBank/DDBJ databases">
        <title>The complete genome of Sulfurospirillum deleyianum DSM 6946.</title>
        <authorList>
            <consortium name="US DOE Joint Genome Institute (JGI-PGF)"/>
            <person name="Lucas S."/>
            <person name="Copeland A."/>
            <person name="Lapidus A."/>
            <person name="Glavina del Rio T."/>
            <person name="Dalin E."/>
            <person name="Tice H."/>
            <person name="Bruce D."/>
            <person name="Goodwin L."/>
            <person name="Pitluck S."/>
            <person name="Kyrpides N."/>
            <person name="Mavromatis K."/>
            <person name="Ivanova N."/>
            <person name="Ovchinnikova G."/>
            <person name="Munk A.C."/>
            <person name="Lu M."/>
            <person name="Brettin T."/>
            <person name="Detter J.C."/>
            <person name="Han C."/>
            <person name="Tapia R."/>
            <person name="Larimer F."/>
            <person name="Land M."/>
            <person name="Hauser L."/>
            <person name="Markowitz V."/>
            <person name="Cheng J.F."/>
            <person name="Hugenholtz P."/>
            <person name="Woyke T."/>
            <person name="Wu D."/>
            <person name="Aumann P."/>
            <person name="Schneider S."/>
            <person name="Lang E."/>
            <person name="Spring S."/>
            <person name="Klenk H.P."/>
            <person name="Eisen J.A."/>
        </authorList>
    </citation>
    <scope>NUCLEOTIDE SEQUENCE [LARGE SCALE GENOMIC DNA]</scope>
    <source>
        <strain evidence="9">ATCC 51133 / DSM 6946 / 5175</strain>
    </source>
</reference>
<evidence type="ECO:0000313" key="9">
    <source>
        <dbReference type="Proteomes" id="UP000002222"/>
    </source>
</evidence>
<name>D1B250_SULD5</name>
<keyword evidence="8" id="KW-0969">Cilium</keyword>
<reference evidence="8 9" key="2">
    <citation type="journal article" date="2010" name="Stand. Genomic Sci.">
        <title>Complete genome sequence of Sulfurospirillum deleyianum type strain (5175).</title>
        <authorList>
            <person name="Sikorski J."/>
            <person name="Lapidus A."/>
            <person name="Copeland A."/>
            <person name="Glavina Del Rio T."/>
            <person name="Nolan M."/>
            <person name="Lucas S."/>
            <person name="Chen F."/>
            <person name="Tice H."/>
            <person name="Cheng J.F."/>
            <person name="Saunders E."/>
            <person name="Bruce D."/>
            <person name="Goodwin L."/>
            <person name="Pitluck S."/>
            <person name="Ovchinnikova G."/>
            <person name="Pati A."/>
            <person name="Ivanova N."/>
            <person name="Mavromatis K."/>
            <person name="Chen A."/>
            <person name="Palaniappan K."/>
            <person name="Chain P."/>
            <person name="Land M."/>
            <person name="Hauser L."/>
            <person name="Chang Y.J."/>
            <person name="Jeffries C.D."/>
            <person name="Brettin T."/>
            <person name="Detter J.C."/>
            <person name="Han C."/>
            <person name="Rohde M."/>
            <person name="Lang E."/>
            <person name="Spring S."/>
            <person name="Goker M."/>
            <person name="Bristow J."/>
            <person name="Eisen J.A."/>
            <person name="Markowitz V."/>
            <person name="Hugenholtz P."/>
            <person name="Kyrpides N.C."/>
            <person name="Klenk H.P."/>
        </authorList>
    </citation>
    <scope>NUCLEOTIDE SEQUENCE [LARGE SCALE GENOMIC DNA]</scope>
    <source>
        <strain evidence="9">ATCC 51133 / DSM 6946 / 5175</strain>
    </source>
</reference>
<comment type="function">
    <text evidence="5">Required for morphogenesis and for the elongation of the flagellar filament by facilitating polymerization of the flagellin monomers at the tip of growing filament. Forms a capping structure, which prevents flagellin subunits (transported through the central channel of the flagellum) from leaking out without polymerization at the distal end.</text>
</comment>
<dbReference type="PANTHER" id="PTHR30288">
    <property type="entry name" value="FLAGELLAR CAP/ASSEMBLY PROTEIN FLID"/>
    <property type="match status" value="1"/>
</dbReference>
<dbReference type="PANTHER" id="PTHR30288:SF0">
    <property type="entry name" value="FLAGELLAR HOOK-ASSOCIATED PROTEIN 2"/>
    <property type="match status" value="1"/>
</dbReference>
<accession>D1B250</accession>
<keyword evidence="8" id="KW-0282">Flagellum</keyword>
<dbReference type="AlphaFoldDB" id="D1B250"/>
<dbReference type="eggNOG" id="COG1345">
    <property type="taxonomic scope" value="Bacteria"/>
</dbReference>
<evidence type="ECO:0000256" key="4">
    <source>
        <dbReference type="ARBA" id="ARBA00023143"/>
    </source>
</evidence>
<evidence type="ECO:0000256" key="1">
    <source>
        <dbReference type="ARBA" id="ARBA00009764"/>
    </source>
</evidence>
<dbReference type="STRING" id="525898.Sdel_1147"/>
<keyword evidence="4 5" id="KW-0975">Bacterial flagellum</keyword>
<dbReference type="Pfam" id="PF02465">
    <property type="entry name" value="FliD_N"/>
    <property type="match status" value="1"/>
</dbReference>
<comment type="similarity">
    <text evidence="1 5">Belongs to the FliD family.</text>
</comment>
<evidence type="ECO:0000313" key="8">
    <source>
        <dbReference type="EMBL" id="ACZ12170.1"/>
    </source>
</evidence>
<proteinExistence type="inferred from homology"/>
<organism evidence="8 9">
    <name type="scientific">Sulfurospirillum deleyianum (strain ATCC 51133 / DSM 6946 / 5175)</name>
    <dbReference type="NCBI Taxonomy" id="525898"/>
    <lineage>
        <taxon>Bacteria</taxon>
        <taxon>Pseudomonadati</taxon>
        <taxon>Campylobacterota</taxon>
        <taxon>Epsilonproteobacteria</taxon>
        <taxon>Campylobacterales</taxon>
        <taxon>Sulfurospirillaceae</taxon>
        <taxon>Sulfurospirillum</taxon>
    </lineage>
</organism>
<dbReference type="GO" id="GO:0009421">
    <property type="term" value="C:bacterial-type flagellum filament cap"/>
    <property type="evidence" value="ECO:0007669"/>
    <property type="project" value="InterPro"/>
</dbReference>
<dbReference type="HOGENOM" id="CLU_015182_3_0_7"/>
<feature type="domain" description="Flagellar hook-associated protein 2 N-terminal" evidence="6">
    <location>
        <begin position="19"/>
        <end position="110"/>
    </location>
</feature>
<feature type="domain" description="Flagellar hook-associated protein 2 C-terminal" evidence="7">
    <location>
        <begin position="212"/>
        <end position="538"/>
    </location>
</feature>
<dbReference type="RefSeq" id="WP_012856928.1">
    <property type="nucleotide sequence ID" value="NC_013512.1"/>
</dbReference>
<dbReference type="InterPro" id="IPR003481">
    <property type="entry name" value="FliD_N"/>
</dbReference>
<dbReference type="KEGG" id="sdl:Sdel_1147"/>
<evidence type="ECO:0000259" key="6">
    <source>
        <dbReference type="Pfam" id="PF02465"/>
    </source>
</evidence>
<comment type="subunit">
    <text evidence="2 5">Homopentamer.</text>
</comment>
<keyword evidence="9" id="KW-1185">Reference proteome</keyword>
<keyword evidence="3" id="KW-0175">Coiled coil</keyword>
<dbReference type="EMBL" id="CP001816">
    <property type="protein sequence ID" value="ACZ12170.1"/>
    <property type="molecule type" value="Genomic_DNA"/>
</dbReference>
<evidence type="ECO:0000256" key="2">
    <source>
        <dbReference type="ARBA" id="ARBA00011255"/>
    </source>
</evidence>
<dbReference type="Pfam" id="PF07195">
    <property type="entry name" value="FliD_C"/>
    <property type="match status" value="1"/>
</dbReference>
<dbReference type="InterPro" id="IPR010809">
    <property type="entry name" value="FliD_C"/>
</dbReference>
<dbReference type="GO" id="GO:0071973">
    <property type="term" value="P:bacterial-type flagellum-dependent cell motility"/>
    <property type="evidence" value="ECO:0007669"/>
    <property type="project" value="TreeGrafter"/>
</dbReference>
<gene>
    <name evidence="8" type="ordered locus">Sdel_1147</name>
</gene>
<evidence type="ECO:0000256" key="3">
    <source>
        <dbReference type="ARBA" id="ARBA00023054"/>
    </source>
</evidence>
<evidence type="ECO:0000256" key="5">
    <source>
        <dbReference type="RuleBase" id="RU362066"/>
    </source>
</evidence>
<dbReference type="Proteomes" id="UP000002222">
    <property type="component" value="Chromosome"/>
</dbReference>
<protein>
    <recommendedName>
        <fullName evidence="5">Flagellar hook-associated protein 2</fullName>
        <shortName evidence="5">HAP2</shortName>
    </recommendedName>
    <alternativeName>
        <fullName evidence="5">Flagellar cap protein</fullName>
    </alternativeName>
</protein>
<dbReference type="GO" id="GO:0009424">
    <property type="term" value="C:bacterial-type flagellum hook"/>
    <property type="evidence" value="ECO:0007669"/>
    <property type="project" value="UniProtKB-UniRule"/>
</dbReference>
<evidence type="ECO:0000259" key="7">
    <source>
        <dbReference type="Pfam" id="PF07195"/>
    </source>
</evidence>
<dbReference type="OrthoDB" id="1530at2"/>
<keyword evidence="8" id="KW-0966">Cell projection</keyword>
<dbReference type="InterPro" id="IPR040026">
    <property type="entry name" value="FliD"/>
</dbReference>
<dbReference type="GO" id="GO:0007155">
    <property type="term" value="P:cell adhesion"/>
    <property type="evidence" value="ECO:0007669"/>
    <property type="project" value="InterPro"/>
</dbReference>
<dbReference type="Gene3D" id="3.30.70.2120">
    <property type="match status" value="1"/>
</dbReference>
<comment type="subcellular location">
    <subcellularLocation>
        <location evidence="5">Secreted</location>
    </subcellularLocation>
    <subcellularLocation>
        <location evidence="5">Bacterial flagellum</location>
    </subcellularLocation>
</comment>